<feature type="coiled-coil region" evidence="1">
    <location>
        <begin position="129"/>
        <end position="362"/>
    </location>
</feature>
<organism evidence="2 3">
    <name type="scientific">Paramecium pentaurelia</name>
    <dbReference type="NCBI Taxonomy" id="43138"/>
    <lineage>
        <taxon>Eukaryota</taxon>
        <taxon>Sar</taxon>
        <taxon>Alveolata</taxon>
        <taxon>Ciliophora</taxon>
        <taxon>Intramacronucleata</taxon>
        <taxon>Oligohymenophorea</taxon>
        <taxon>Peniculida</taxon>
        <taxon>Parameciidae</taxon>
        <taxon>Paramecium</taxon>
    </lineage>
</organism>
<keyword evidence="3" id="KW-1185">Reference proteome</keyword>
<evidence type="ECO:0000313" key="3">
    <source>
        <dbReference type="Proteomes" id="UP000689195"/>
    </source>
</evidence>
<dbReference type="EMBL" id="CAJJDO010000007">
    <property type="protein sequence ID" value="CAD8138776.1"/>
    <property type="molecule type" value="Genomic_DNA"/>
</dbReference>
<keyword evidence="1" id="KW-0175">Coiled coil</keyword>
<dbReference type="OrthoDB" id="301873at2759"/>
<name>A0A8S1SG19_9CILI</name>
<sequence length="570" mass="68138">MSQEIYVSDDGKLKLLNGREENMRLVNSHTRQVFTQISDFQYNIQQPVIEYSSQRIRTQDNTQILQTQQLPPPKISNQQVLRQNVSTLILEHIVFNKIVNKLHLFLFQKKKQKLHGDWNVNIFIQLLLIQREERKQKLLKRNNTRIEQLESQLQQLRRENDQLKNQMMQMRNNYESQLDQLRGDVTLHSANAADAASLQAEFFAMRTQLEDQIAGLRRQISDLELQLSQSQQENDRLKQLLQNRDSEIQQLRLQISRLQTNAQDTSQLRDLENQLRLSKDESSKLERLLQQANQDIQSQKNKCSVIEQESYTKNNELIMQIRDYENKLALISTDIERLQIQIRNNDTELNEWRMRYTELESQGTTVIQEKVTYLSQEVEVWKSKFIKTNHEYNKCKEELTMCQAELESLKKSGSRKEVVFTQKLLHQGLVILQLQLDQLDHNLKLKELVNRNDSFILSKYNQNHNTQPFHLCLLQNNKIIKQGTRVNVFLVEEIRAIFFESLYQSSMKDQASFISRRLRERFGCYWFVFMWDERRENANPFYTNNMDLVFQFKWLDWHVLIYGIDPKMYR</sequence>
<evidence type="ECO:0000313" key="2">
    <source>
        <dbReference type="EMBL" id="CAD8138776.1"/>
    </source>
</evidence>
<dbReference type="Proteomes" id="UP000689195">
    <property type="component" value="Unassembled WGS sequence"/>
</dbReference>
<protein>
    <submittedName>
        <fullName evidence="2">Uncharacterized protein</fullName>
    </submittedName>
</protein>
<dbReference type="AlphaFoldDB" id="A0A8S1SG19"/>
<accession>A0A8S1SG19</accession>
<comment type="caution">
    <text evidence="2">The sequence shown here is derived from an EMBL/GenBank/DDBJ whole genome shotgun (WGS) entry which is preliminary data.</text>
</comment>
<reference evidence="2" key="1">
    <citation type="submission" date="2021-01" db="EMBL/GenBank/DDBJ databases">
        <authorList>
            <consortium name="Genoscope - CEA"/>
            <person name="William W."/>
        </authorList>
    </citation>
    <scope>NUCLEOTIDE SEQUENCE</scope>
</reference>
<proteinExistence type="predicted"/>
<gene>
    <name evidence="2" type="ORF">PPENT_87.1.T0070307</name>
</gene>
<evidence type="ECO:0000256" key="1">
    <source>
        <dbReference type="SAM" id="Coils"/>
    </source>
</evidence>